<keyword evidence="14" id="KW-0694">RNA-binding</keyword>
<feature type="region of interest" description="Disordered" evidence="23">
    <location>
        <begin position="733"/>
        <end position="768"/>
    </location>
</feature>
<dbReference type="GO" id="GO:0003723">
    <property type="term" value="F:RNA binding"/>
    <property type="evidence" value="ECO:0007669"/>
    <property type="project" value="UniProtKB-KW"/>
</dbReference>
<comment type="catalytic activity">
    <reaction evidence="21">
        <text>DNA(n) + a 2'-deoxyribonucleoside 5'-triphosphate = DNA(n+1) + diphosphate</text>
        <dbReference type="Rhea" id="RHEA:22508"/>
        <dbReference type="Rhea" id="RHEA-COMP:17339"/>
        <dbReference type="Rhea" id="RHEA-COMP:17340"/>
        <dbReference type="ChEBI" id="CHEBI:33019"/>
        <dbReference type="ChEBI" id="CHEBI:61560"/>
        <dbReference type="ChEBI" id="CHEBI:173112"/>
        <dbReference type="EC" id="2.7.7.49"/>
    </reaction>
</comment>
<keyword evidence="9" id="KW-0064">Aspartyl protease</keyword>
<evidence type="ECO:0000256" key="7">
    <source>
        <dbReference type="ARBA" id="ARBA00022723"/>
    </source>
</evidence>
<evidence type="ECO:0000256" key="17">
    <source>
        <dbReference type="ARBA" id="ARBA00022932"/>
    </source>
</evidence>
<dbReference type="InterPro" id="IPR054722">
    <property type="entry name" value="PolX-like_BBD"/>
</dbReference>
<evidence type="ECO:0000256" key="11">
    <source>
        <dbReference type="ARBA" id="ARBA00022801"/>
    </source>
</evidence>
<gene>
    <name evidence="25" type="ORF">O181_028604</name>
</gene>
<dbReference type="SUPFAM" id="SSF56672">
    <property type="entry name" value="DNA/RNA polymerases"/>
    <property type="match status" value="1"/>
</dbReference>
<evidence type="ECO:0000313" key="25">
    <source>
        <dbReference type="EMBL" id="MBW0488889.1"/>
    </source>
</evidence>
<dbReference type="GO" id="GO:0006508">
    <property type="term" value="P:proteolysis"/>
    <property type="evidence" value="ECO:0007669"/>
    <property type="project" value="UniProtKB-KW"/>
</dbReference>
<dbReference type="InterPro" id="IPR001584">
    <property type="entry name" value="Integrase_cat-core"/>
</dbReference>
<keyword evidence="15" id="KW-0229">DNA integration</keyword>
<dbReference type="InterPro" id="IPR012337">
    <property type="entry name" value="RNaseH-like_sf"/>
</dbReference>
<dbReference type="GO" id="GO:0004519">
    <property type="term" value="F:endonuclease activity"/>
    <property type="evidence" value="ECO:0007669"/>
    <property type="project" value="UniProtKB-KW"/>
</dbReference>
<keyword evidence="7" id="KW-0479">Metal-binding</keyword>
<evidence type="ECO:0000256" key="4">
    <source>
        <dbReference type="ARBA" id="ARBA00022670"/>
    </source>
</evidence>
<comment type="function">
    <text evidence="1">The aspartyl protease (PR) mediates the proteolytic cleavages of the Gag and Gag-Pol polyproteins after assembly of the VLP.</text>
</comment>
<evidence type="ECO:0000256" key="19">
    <source>
        <dbReference type="ARBA" id="ARBA00023172"/>
    </source>
</evidence>
<dbReference type="GO" id="GO:0003887">
    <property type="term" value="F:DNA-directed DNA polymerase activity"/>
    <property type="evidence" value="ECO:0007669"/>
    <property type="project" value="UniProtKB-KW"/>
</dbReference>
<dbReference type="SUPFAM" id="SSF53098">
    <property type="entry name" value="Ribonuclease H-like"/>
    <property type="match status" value="1"/>
</dbReference>
<keyword evidence="17" id="KW-0239">DNA-directed DNA polymerase</keyword>
<dbReference type="Pfam" id="PF25597">
    <property type="entry name" value="SH3_retrovirus"/>
    <property type="match status" value="1"/>
</dbReference>
<evidence type="ECO:0000256" key="20">
    <source>
        <dbReference type="ARBA" id="ARBA00023268"/>
    </source>
</evidence>
<evidence type="ECO:0000256" key="5">
    <source>
        <dbReference type="ARBA" id="ARBA00022695"/>
    </source>
</evidence>
<dbReference type="GO" id="GO:0005524">
    <property type="term" value="F:ATP binding"/>
    <property type="evidence" value="ECO:0007669"/>
    <property type="project" value="UniProtKB-KW"/>
</dbReference>
<evidence type="ECO:0000256" key="22">
    <source>
        <dbReference type="ARBA" id="ARBA00049244"/>
    </source>
</evidence>
<sequence>MGPEAQTGSAAARNGIPMLSDNNYADWNASIRAYFLFIGFLDYVDGDISPPSEDRGDLHLKYCEQKQKAAGVISQSLNTNNRAKFLNRNNEKDPIALYNVIINYYQSNQSTNQARVFCNLLSINCKDNEINDFISKIRIQLMYLNLVGIRVGNPTISSVVDISDELLAEIIVSKLSQGYDGLKRLIYEQRPLLTDKIIAKIDDYIRDSGNPSNTTSNNIKNESAFFNKRGHFCKNGVHNPLTKHLAEDFRQLKKKKGKKNSSDKSEKVKHTQAIQFEESDSSDNESHVVKFSKAFKASSNSSESSIYLDSAASCHMVGGSLDSFRNFKRGSFRVETANGSYTDALGSGDVSFIYRGKIITLKCIYVPNIKENLISMGKLWKHGFHIKKLPNDRFSISQGDFTLMDGYVKDNMFHLNLSLTKVYQSHVSKLSECTLHNRAGHPNDAVLKHMFPHVRNPPFCEACAIGKSHQLPYKGKLRKAPYAGHTVHSDLSGKISPATIGGGQYYLKFTDDFSKFKTVYILKNKSETLEAIKNYVNQVKTTQNKPVRVMINDNGGEYLSGDVQEFINKEGIRMELTAPYSPQQNPVSERGNRSTSEKARSLLFNCKLPASFWGEAIVTSVFLENITPSIPAYTKTPFEIWYGKPFNLSRLRSFGCLCFVNIPKAKRHGKFSPTATKGIFLGYDNYKHNYRIMLLNGKITHSHDVIFDENKFPSPPSELDIIPSYMADEDHFLRNTSSDSNNQPPPVVSEEPIAQQTSSSAVGRPGWDIRLTSNTAPKNISSNLDEANILEGKRRRAKMTIISHLSKNPKSWDDAMRQPDKKKWVNALNNELHNLTSRGVIETVLLPSGKRAIGFSVQFKRKFDSDNNLVKNKVRICAQGFSQQPGVDYDNTFSPTGKFSSLRALLYVASNRNLEVHHMDAVAAFLNPSLNEEIYMKIPTFIKRSNKNEVWKLHQPLYGLKQSSRYWYLDISDFFGSIGLNPSNADPGLFISTSRDWQCFVHIHVDDLTVASNDITKFKALISKRFEMEDLGPATSLLGMKVTRGDNCYFLSQSSYISDLLDSYDMKNCKPFSTPMVPNSRLQEATDNEREEFKALNINYRQAVGKISYLQVATRGDLAFVTSQLSQFLEKPGIKHWLAFKHLLRYLQGTKQLALRLGGNSLSFSIFCDADFANCKDTRKSVSGFMTKGGDSCITWKSRKQSTVSTSSCEAEYKAQYEGGKEAIWTGVLLKDLGVNVVYPLEICADNQGAIALASNSQITDRNKHFDTIFHWTQEQIKENKL</sequence>
<keyword evidence="12" id="KW-0067">ATP-binding</keyword>
<dbReference type="Proteomes" id="UP000765509">
    <property type="component" value="Unassembled WGS sequence"/>
</dbReference>
<dbReference type="InterPro" id="IPR036397">
    <property type="entry name" value="RNaseH_sf"/>
</dbReference>
<dbReference type="InterPro" id="IPR013103">
    <property type="entry name" value="RVT_2"/>
</dbReference>
<keyword evidence="17" id="KW-0808">Transferase</keyword>
<keyword evidence="6" id="KW-0540">Nuclease</keyword>
<evidence type="ECO:0000256" key="2">
    <source>
        <dbReference type="ARBA" id="ARBA00022578"/>
    </source>
</evidence>
<keyword evidence="26" id="KW-1185">Reference proteome</keyword>
<keyword evidence="3" id="KW-1188">Viral release from host cell</keyword>
<keyword evidence="19" id="KW-0233">DNA recombination</keyword>
<dbReference type="CDD" id="cd09272">
    <property type="entry name" value="RNase_HI_RT_Ty1"/>
    <property type="match status" value="1"/>
</dbReference>
<feature type="compositionally biased region" description="Basic and acidic residues" evidence="23">
    <location>
        <begin position="260"/>
        <end position="269"/>
    </location>
</feature>
<organism evidence="25 26">
    <name type="scientific">Austropuccinia psidii MF-1</name>
    <dbReference type="NCBI Taxonomy" id="1389203"/>
    <lineage>
        <taxon>Eukaryota</taxon>
        <taxon>Fungi</taxon>
        <taxon>Dikarya</taxon>
        <taxon>Basidiomycota</taxon>
        <taxon>Pucciniomycotina</taxon>
        <taxon>Pucciniomycetes</taxon>
        <taxon>Pucciniales</taxon>
        <taxon>Sphaerophragmiaceae</taxon>
        <taxon>Austropuccinia</taxon>
    </lineage>
</organism>
<dbReference type="Pfam" id="PF07727">
    <property type="entry name" value="RVT_2"/>
    <property type="match status" value="1"/>
</dbReference>
<dbReference type="PROSITE" id="PS50994">
    <property type="entry name" value="INTEGRASE"/>
    <property type="match status" value="1"/>
</dbReference>
<dbReference type="InterPro" id="IPR039537">
    <property type="entry name" value="Retrotran_Ty1/copia-like"/>
</dbReference>
<evidence type="ECO:0000256" key="14">
    <source>
        <dbReference type="ARBA" id="ARBA00022884"/>
    </source>
</evidence>
<evidence type="ECO:0000313" key="26">
    <source>
        <dbReference type="Proteomes" id="UP000765509"/>
    </source>
</evidence>
<comment type="catalytic activity">
    <reaction evidence="22">
        <text>DNA(n) + a 2'-deoxyribonucleoside 5'-triphosphate = DNA(n+1) + diphosphate</text>
        <dbReference type="Rhea" id="RHEA:22508"/>
        <dbReference type="Rhea" id="RHEA-COMP:17339"/>
        <dbReference type="Rhea" id="RHEA-COMP:17340"/>
        <dbReference type="ChEBI" id="CHEBI:33019"/>
        <dbReference type="ChEBI" id="CHEBI:61560"/>
        <dbReference type="ChEBI" id="CHEBI:173112"/>
        <dbReference type="EC" id="2.7.7.7"/>
    </reaction>
</comment>
<keyword evidence="13" id="KW-0460">Magnesium</keyword>
<comment type="caution">
    <text evidence="25">The sequence shown here is derived from an EMBL/GenBank/DDBJ whole genome shotgun (WGS) entry which is preliminary data.</text>
</comment>
<dbReference type="OrthoDB" id="3243429at2759"/>
<feature type="region of interest" description="Disordered" evidence="23">
    <location>
        <begin position="252"/>
        <end position="280"/>
    </location>
</feature>
<dbReference type="PANTHER" id="PTHR42648">
    <property type="entry name" value="TRANSPOSASE, PUTATIVE-RELATED"/>
    <property type="match status" value="1"/>
</dbReference>
<dbReference type="GO" id="GO:0015074">
    <property type="term" value="P:DNA integration"/>
    <property type="evidence" value="ECO:0007669"/>
    <property type="project" value="UniProtKB-KW"/>
</dbReference>
<evidence type="ECO:0000256" key="6">
    <source>
        <dbReference type="ARBA" id="ARBA00022722"/>
    </source>
</evidence>
<keyword evidence="4" id="KW-0645">Protease</keyword>
<evidence type="ECO:0000256" key="23">
    <source>
        <dbReference type="SAM" id="MobiDB-lite"/>
    </source>
</evidence>
<dbReference type="Gene3D" id="3.30.420.10">
    <property type="entry name" value="Ribonuclease H-like superfamily/Ribonuclease H"/>
    <property type="match status" value="1"/>
</dbReference>
<name>A0A9Q3H3S0_9BASI</name>
<evidence type="ECO:0000256" key="10">
    <source>
        <dbReference type="ARBA" id="ARBA00022759"/>
    </source>
</evidence>
<keyword evidence="2" id="KW-0815">Transposition</keyword>
<dbReference type="GO" id="GO:0046872">
    <property type="term" value="F:metal ion binding"/>
    <property type="evidence" value="ECO:0007669"/>
    <property type="project" value="UniProtKB-KW"/>
</dbReference>
<evidence type="ECO:0000256" key="18">
    <source>
        <dbReference type="ARBA" id="ARBA00023113"/>
    </source>
</evidence>
<dbReference type="GO" id="GO:0032196">
    <property type="term" value="P:transposition"/>
    <property type="evidence" value="ECO:0007669"/>
    <property type="project" value="UniProtKB-KW"/>
</dbReference>
<evidence type="ECO:0000256" key="15">
    <source>
        <dbReference type="ARBA" id="ARBA00022908"/>
    </source>
</evidence>
<dbReference type="Pfam" id="PF22936">
    <property type="entry name" value="Pol_BBD"/>
    <property type="match status" value="1"/>
</dbReference>
<evidence type="ECO:0000256" key="21">
    <source>
        <dbReference type="ARBA" id="ARBA00048173"/>
    </source>
</evidence>
<reference evidence="25" key="1">
    <citation type="submission" date="2021-03" db="EMBL/GenBank/DDBJ databases">
        <title>Draft genome sequence of rust myrtle Austropuccinia psidii MF-1, a brazilian biotype.</title>
        <authorList>
            <person name="Quecine M.C."/>
            <person name="Pachon D.M.R."/>
            <person name="Bonatelli M.L."/>
            <person name="Correr F.H."/>
            <person name="Franceschini L.M."/>
            <person name="Leite T.F."/>
            <person name="Margarido G.R.A."/>
            <person name="Almeida C.A."/>
            <person name="Ferrarezi J.A."/>
            <person name="Labate C.A."/>
        </authorList>
    </citation>
    <scope>NUCLEOTIDE SEQUENCE</scope>
    <source>
        <strain evidence="25">MF-1</strain>
    </source>
</reference>
<keyword evidence="11" id="KW-0378">Hydrolase</keyword>
<keyword evidence="8" id="KW-0547">Nucleotide-binding</keyword>
<evidence type="ECO:0000256" key="8">
    <source>
        <dbReference type="ARBA" id="ARBA00022741"/>
    </source>
</evidence>
<evidence type="ECO:0000256" key="16">
    <source>
        <dbReference type="ARBA" id="ARBA00022918"/>
    </source>
</evidence>
<dbReference type="EMBL" id="AVOT02009829">
    <property type="protein sequence ID" value="MBW0488889.1"/>
    <property type="molecule type" value="Genomic_DNA"/>
</dbReference>
<dbReference type="GO" id="GO:0003964">
    <property type="term" value="F:RNA-directed DNA polymerase activity"/>
    <property type="evidence" value="ECO:0007669"/>
    <property type="project" value="UniProtKB-KW"/>
</dbReference>
<keyword evidence="10" id="KW-0255">Endonuclease</keyword>
<dbReference type="GO" id="GO:0006310">
    <property type="term" value="P:DNA recombination"/>
    <property type="evidence" value="ECO:0007669"/>
    <property type="project" value="UniProtKB-KW"/>
</dbReference>
<accession>A0A9Q3H3S0</accession>
<protein>
    <recommendedName>
        <fullName evidence="24">Integrase catalytic domain-containing protein</fullName>
    </recommendedName>
</protein>
<evidence type="ECO:0000256" key="12">
    <source>
        <dbReference type="ARBA" id="ARBA00022840"/>
    </source>
</evidence>
<dbReference type="InterPro" id="IPR043502">
    <property type="entry name" value="DNA/RNA_pol_sf"/>
</dbReference>
<evidence type="ECO:0000259" key="24">
    <source>
        <dbReference type="PROSITE" id="PS50994"/>
    </source>
</evidence>
<dbReference type="PANTHER" id="PTHR42648:SF11">
    <property type="entry name" value="TRANSPOSON TY4-P GAG-POL POLYPROTEIN"/>
    <property type="match status" value="1"/>
</dbReference>
<evidence type="ECO:0000256" key="1">
    <source>
        <dbReference type="ARBA" id="ARBA00002180"/>
    </source>
</evidence>
<dbReference type="GO" id="GO:0004190">
    <property type="term" value="F:aspartic-type endopeptidase activity"/>
    <property type="evidence" value="ECO:0007669"/>
    <property type="project" value="UniProtKB-KW"/>
</dbReference>
<evidence type="ECO:0000256" key="13">
    <source>
        <dbReference type="ARBA" id="ARBA00022842"/>
    </source>
</evidence>
<keyword evidence="5" id="KW-0548">Nucleotidyltransferase</keyword>
<dbReference type="InterPro" id="IPR057670">
    <property type="entry name" value="SH3_retrovirus"/>
</dbReference>
<keyword evidence="16" id="KW-0695">RNA-directed DNA polymerase</keyword>
<evidence type="ECO:0000256" key="9">
    <source>
        <dbReference type="ARBA" id="ARBA00022750"/>
    </source>
</evidence>
<evidence type="ECO:0000256" key="3">
    <source>
        <dbReference type="ARBA" id="ARBA00022612"/>
    </source>
</evidence>
<keyword evidence="20" id="KW-0511">Multifunctional enzyme</keyword>
<feature type="domain" description="Integrase catalytic" evidence="24">
    <location>
        <begin position="477"/>
        <end position="645"/>
    </location>
</feature>
<dbReference type="GO" id="GO:0005634">
    <property type="term" value="C:nucleus"/>
    <property type="evidence" value="ECO:0007669"/>
    <property type="project" value="UniProtKB-ARBA"/>
</dbReference>
<proteinExistence type="predicted"/>
<keyword evidence="18" id="KW-0917">Virion maturation</keyword>